<proteinExistence type="inferred from homology"/>
<dbReference type="PANTHER" id="PTHR13887:SF14">
    <property type="entry name" value="DISULFIDE BOND FORMATION PROTEIN D"/>
    <property type="match status" value="1"/>
</dbReference>
<feature type="domain" description="Thioredoxin-like fold" evidence="8">
    <location>
        <begin position="58"/>
        <end position="225"/>
    </location>
</feature>
<keyword evidence="7" id="KW-0812">Transmembrane</keyword>
<keyword evidence="7" id="KW-0472">Membrane</keyword>
<dbReference type="PANTHER" id="PTHR13887">
    <property type="entry name" value="GLUTATHIONE S-TRANSFERASE KAPPA"/>
    <property type="match status" value="1"/>
</dbReference>
<dbReference type="SUPFAM" id="SSF52833">
    <property type="entry name" value="Thioredoxin-like"/>
    <property type="match status" value="1"/>
</dbReference>
<evidence type="ECO:0000259" key="8">
    <source>
        <dbReference type="Pfam" id="PF13462"/>
    </source>
</evidence>
<feature type="transmembrane region" description="Helical" evidence="7">
    <location>
        <begin position="6"/>
        <end position="25"/>
    </location>
</feature>
<dbReference type="Gene3D" id="3.40.30.10">
    <property type="entry name" value="Glutaredoxin"/>
    <property type="match status" value="1"/>
</dbReference>
<evidence type="ECO:0000256" key="7">
    <source>
        <dbReference type="SAM" id="Phobius"/>
    </source>
</evidence>
<dbReference type="GO" id="GO:0016491">
    <property type="term" value="F:oxidoreductase activity"/>
    <property type="evidence" value="ECO:0007669"/>
    <property type="project" value="UniProtKB-KW"/>
</dbReference>
<evidence type="ECO:0000256" key="6">
    <source>
        <dbReference type="ARBA" id="ARBA00023284"/>
    </source>
</evidence>
<name>A0A075H5V0_9ARCH</name>
<dbReference type="InterPro" id="IPR036249">
    <property type="entry name" value="Thioredoxin-like_sf"/>
</dbReference>
<evidence type="ECO:0000256" key="5">
    <source>
        <dbReference type="ARBA" id="ARBA00023157"/>
    </source>
</evidence>
<sequence length="230" mass="26078">MSKRIIVSAAFVIIVIIVIVSFTSYQANLLEMHDRDRYMENIIASQQSSLINLENGSPPLGSESAPITIVEFGDYQCEACYAWFHNTRSTLIDNYIETGKAKLVFVDLPFLGRDSPRAAQASYCAEDQEKYWEYHTILYTFQDGHPDSGWADRDRLNSFAFSLDMNMDEFNECMDSSKYVQRVKANYNEAVKNDANSTPTFIIISQDGKKEKFAGAQPYSVFAATIESML</sequence>
<keyword evidence="7" id="KW-1133">Transmembrane helix</keyword>
<keyword evidence="6" id="KW-0676">Redox-active center</keyword>
<evidence type="ECO:0000313" key="9">
    <source>
        <dbReference type="EMBL" id="AIF11741.1"/>
    </source>
</evidence>
<keyword evidence="3" id="KW-0732">Signal</keyword>
<comment type="similarity">
    <text evidence="1">Belongs to the thioredoxin family. DsbA subfamily.</text>
</comment>
<accession>A0A075H5V0</accession>
<keyword evidence="5" id="KW-1015">Disulfide bond</keyword>
<reference evidence="9" key="1">
    <citation type="journal article" date="2014" name="Genome Biol. Evol.">
        <title>Pangenome evidence for extensive interdomain horizontal transfer affecting lineage core and shell genes in uncultured planktonic thaumarchaeota and euryarchaeota.</title>
        <authorList>
            <person name="Deschamps P."/>
            <person name="Zivanovic Y."/>
            <person name="Moreira D."/>
            <person name="Rodriguez-Valera F."/>
            <person name="Lopez-Garcia P."/>
        </authorList>
    </citation>
    <scope>NUCLEOTIDE SEQUENCE</scope>
</reference>
<evidence type="ECO:0000256" key="3">
    <source>
        <dbReference type="ARBA" id="ARBA00022729"/>
    </source>
</evidence>
<keyword evidence="4" id="KW-0560">Oxidoreductase</keyword>
<dbReference type="InterPro" id="IPR012336">
    <property type="entry name" value="Thioredoxin-like_fold"/>
</dbReference>
<dbReference type="AlphaFoldDB" id="A0A075H5V0"/>
<protein>
    <submittedName>
        <fullName evidence="9">DSBA oxidoreductase</fullName>
    </submittedName>
</protein>
<evidence type="ECO:0000256" key="1">
    <source>
        <dbReference type="ARBA" id="ARBA00005791"/>
    </source>
</evidence>
<evidence type="ECO:0000256" key="2">
    <source>
        <dbReference type="ARBA" id="ARBA00007787"/>
    </source>
</evidence>
<comment type="similarity">
    <text evidence="2">Belongs to the glutaredoxin family.</text>
</comment>
<organism evidence="9">
    <name type="scientific">uncultured marine thaumarchaeote KM3_53_E03</name>
    <dbReference type="NCBI Taxonomy" id="1456184"/>
    <lineage>
        <taxon>Archaea</taxon>
        <taxon>Nitrososphaerota</taxon>
        <taxon>environmental samples</taxon>
    </lineage>
</organism>
<dbReference type="Pfam" id="PF13462">
    <property type="entry name" value="Thioredoxin_4"/>
    <property type="match status" value="1"/>
</dbReference>
<evidence type="ECO:0000256" key="4">
    <source>
        <dbReference type="ARBA" id="ARBA00023002"/>
    </source>
</evidence>
<dbReference type="EMBL" id="KF900926">
    <property type="protein sequence ID" value="AIF11741.1"/>
    <property type="molecule type" value="Genomic_DNA"/>
</dbReference>